<dbReference type="Pfam" id="PF00884">
    <property type="entry name" value="Sulfatase"/>
    <property type="match status" value="1"/>
</dbReference>
<dbReference type="PROSITE" id="PS51257">
    <property type="entry name" value="PROKAR_LIPOPROTEIN"/>
    <property type="match status" value="1"/>
</dbReference>
<feature type="domain" description="Sulfatase N-terminal" evidence="3">
    <location>
        <begin position="38"/>
        <end position="403"/>
    </location>
</feature>
<evidence type="ECO:0000313" key="5">
    <source>
        <dbReference type="Proteomes" id="UP001165444"/>
    </source>
</evidence>
<keyword evidence="5" id="KW-1185">Reference proteome</keyword>
<dbReference type="InterPro" id="IPR052701">
    <property type="entry name" value="GAG_Ulvan_Degrading_Sulfatases"/>
</dbReference>
<evidence type="ECO:0000256" key="1">
    <source>
        <dbReference type="ARBA" id="ARBA00008779"/>
    </source>
</evidence>
<dbReference type="Gene3D" id="3.30.1120.10">
    <property type="match status" value="1"/>
</dbReference>
<keyword evidence="2" id="KW-0378">Hydrolase</keyword>
<gene>
    <name evidence="4" type="ORF">MUN53_00570</name>
</gene>
<dbReference type="RefSeq" id="WP_243322945.1">
    <property type="nucleotide sequence ID" value="NZ_JAKZMM010000001.1"/>
</dbReference>
<organism evidence="4 5">
    <name type="scientific">Parabacteroides faecalis</name>
    <dbReference type="NCBI Taxonomy" id="2924040"/>
    <lineage>
        <taxon>Bacteria</taxon>
        <taxon>Pseudomonadati</taxon>
        <taxon>Bacteroidota</taxon>
        <taxon>Bacteroidia</taxon>
        <taxon>Bacteroidales</taxon>
        <taxon>Tannerellaceae</taxon>
        <taxon>Parabacteroides</taxon>
    </lineage>
</organism>
<dbReference type="PANTHER" id="PTHR43751">
    <property type="entry name" value="SULFATASE"/>
    <property type="match status" value="1"/>
</dbReference>
<dbReference type="Gene3D" id="3.40.720.10">
    <property type="entry name" value="Alkaline Phosphatase, subunit A"/>
    <property type="match status" value="1"/>
</dbReference>
<protein>
    <submittedName>
        <fullName evidence="4">Arylsulfatase</fullName>
    </submittedName>
</protein>
<dbReference type="SUPFAM" id="SSF53649">
    <property type="entry name" value="Alkaline phosphatase-like"/>
    <property type="match status" value="1"/>
</dbReference>
<sequence>MNKTNSVVLVSGTIILALGTGCHSKTSEKTTVEQQQKPNIIFILCDDMGYGDLACYGQKYIETPNLDRLAAEGMLFTQAYAGSPVSAPSRASLMTGQHTGHCKIRGNKEYWSGEMMYGQNKEYTVTGQMPYDTAHIILPEIMKANGYTTGMFGKWAGGYEGSESTPDKRGIDEYYGYICQFQAHLYYPNFMNRYSKSAGDTAVIRIPLEQNIEHAMYGDDYRNRTQYSADLIHQQAMEWIGKQDGKQPFYGFLTYTLPHAELVQPQDSIVQYYMEKFQNDKSYPGSEGSRYNPIMHTHAQFAAMITRLDTYVGEIMQLLDKKGLAENTIVMFSSDNGPHEEGGADPEFFGRDGKLRGLKRQCYEGGIRVPFIVRWPGKVQAGSVNDHICAFYDIMPTFCDLIGEQDYVAKYMNPEKAVDYFDGISFAPTLLGQAGQKQHDFLYWEFEETDQIGVRMGNWKMVVKKGQPHLYNLATDLHEDHDVAAEHPDIVQQMKEVIAKQHIESPDFKVTLPE</sequence>
<accession>A0ABT0BX46</accession>
<dbReference type="Proteomes" id="UP001165444">
    <property type="component" value="Unassembled WGS sequence"/>
</dbReference>
<proteinExistence type="inferred from homology"/>
<comment type="similarity">
    <text evidence="1">Belongs to the sulfatase family.</text>
</comment>
<evidence type="ECO:0000313" key="4">
    <source>
        <dbReference type="EMBL" id="MCJ2379128.1"/>
    </source>
</evidence>
<dbReference type="CDD" id="cd16145">
    <property type="entry name" value="ARS_like"/>
    <property type="match status" value="1"/>
</dbReference>
<dbReference type="InterPro" id="IPR024607">
    <property type="entry name" value="Sulfatase_CS"/>
</dbReference>
<dbReference type="InterPro" id="IPR017850">
    <property type="entry name" value="Alkaline_phosphatase_core_sf"/>
</dbReference>
<comment type="caution">
    <text evidence="4">The sequence shown here is derived from an EMBL/GenBank/DDBJ whole genome shotgun (WGS) entry which is preliminary data.</text>
</comment>
<name>A0ABT0BX46_9BACT</name>
<evidence type="ECO:0000256" key="2">
    <source>
        <dbReference type="ARBA" id="ARBA00022801"/>
    </source>
</evidence>
<dbReference type="EMBL" id="JAKZMM010000001">
    <property type="protein sequence ID" value="MCJ2379128.1"/>
    <property type="molecule type" value="Genomic_DNA"/>
</dbReference>
<dbReference type="PROSITE" id="PS00523">
    <property type="entry name" value="SULFATASE_1"/>
    <property type="match status" value="1"/>
</dbReference>
<evidence type="ECO:0000259" key="3">
    <source>
        <dbReference type="Pfam" id="PF00884"/>
    </source>
</evidence>
<dbReference type="InterPro" id="IPR000917">
    <property type="entry name" value="Sulfatase_N"/>
</dbReference>
<dbReference type="PANTHER" id="PTHR43751:SF3">
    <property type="entry name" value="SULFATASE N-TERMINAL DOMAIN-CONTAINING PROTEIN"/>
    <property type="match status" value="1"/>
</dbReference>
<reference evidence="4 5" key="1">
    <citation type="submission" date="2022-03" db="EMBL/GenBank/DDBJ databases">
        <title>Parabacteroides sp. nov. isolated from swine feces.</title>
        <authorList>
            <person name="Bak J.E."/>
        </authorList>
    </citation>
    <scope>NUCLEOTIDE SEQUENCE [LARGE SCALE GENOMIC DNA]</scope>
    <source>
        <strain evidence="4 5">AGMB00274</strain>
    </source>
</reference>